<feature type="compositionally biased region" description="Basic and acidic residues" evidence="1">
    <location>
        <begin position="69"/>
        <end position="78"/>
    </location>
</feature>
<evidence type="ECO:0000313" key="3">
    <source>
        <dbReference type="Proteomes" id="UP001162164"/>
    </source>
</evidence>
<reference evidence="2" key="1">
    <citation type="journal article" date="2023" name="Insect Mol. Biol.">
        <title>Genome sequencing provides insights into the evolution of gene families encoding plant cell wall-degrading enzymes in longhorned beetles.</title>
        <authorList>
            <person name="Shin N.R."/>
            <person name="Okamura Y."/>
            <person name="Kirsch R."/>
            <person name="Pauchet Y."/>
        </authorList>
    </citation>
    <scope>NUCLEOTIDE SEQUENCE</scope>
    <source>
        <strain evidence="2">MMC_N1</strain>
    </source>
</reference>
<protein>
    <submittedName>
        <fullName evidence="2">Uncharacterized protein</fullName>
    </submittedName>
</protein>
<evidence type="ECO:0000256" key="1">
    <source>
        <dbReference type="SAM" id="MobiDB-lite"/>
    </source>
</evidence>
<accession>A0ABQ9JRE3</accession>
<gene>
    <name evidence="2" type="ORF">NQ317_018818</name>
</gene>
<feature type="compositionally biased region" description="Polar residues" evidence="1">
    <location>
        <begin position="57"/>
        <end position="67"/>
    </location>
</feature>
<comment type="caution">
    <text evidence="2">The sequence shown here is derived from an EMBL/GenBank/DDBJ whole genome shotgun (WGS) entry which is preliminary data.</text>
</comment>
<sequence length="368" mass="41448">MDIISTLVAQTTIIVVNKIDSATAREWEEYKVDNSTPKSEDLKRFLKGKADIGVASTSNSGDLVNSSEETDRRHEESNKLGHLVSVESFYSGKCTTRYGSGCDTEEQAIENCHQISNILGKGCFELRKWRSNDQDVINYLQADRNNDPVYFGKDEKTLGLVWPSASDHMMYEIKVTPNIQEFTKRSVLSDIARIFDPLGLLSPCVLYAKTLLQRLWLIKLSWDDPLPREVEAVWGQFRTELPILNALKIPRKVVCDNANQIEFHCFVDASQGAYTEDAFTLDRKINIQGVSLKSGTVVNVGRENLYHWAISLVSYILKHGPLDRVAEIQNITSSYSWKHILTKQNPADLLTRGVMPSKMIFGGTVPVS</sequence>
<evidence type="ECO:0000313" key="2">
    <source>
        <dbReference type="EMBL" id="KAJ8980426.1"/>
    </source>
</evidence>
<dbReference type="PANTHER" id="PTHR47331">
    <property type="entry name" value="PHD-TYPE DOMAIN-CONTAINING PROTEIN"/>
    <property type="match status" value="1"/>
</dbReference>
<dbReference type="EMBL" id="JAPWTJ010000262">
    <property type="protein sequence ID" value="KAJ8980426.1"/>
    <property type="molecule type" value="Genomic_DNA"/>
</dbReference>
<name>A0ABQ9JRE3_9CUCU</name>
<proteinExistence type="predicted"/>
<keyword evidence="3" id="KW-1185">Reference proteome</keyword>
<feature type="region of interest" description="Disordered" evidence="1">
    <location>
        <begin position="57"/>
        <end position="78"/>
    </location>
</feature>
<dbReference type="InterPro" id="IPR008042">
    <property type="entry name" value="Retrotrans_Pao"/>
</dbReference>
<dbReference type="Pfam" id="PF05380">
    <property type="entry name" value="Peptidase_A17"/>
    <property type="match status" value="1"/>
</dbReference>
<dbReference type="Proteomes" id="UP001162164">
    <property type="component" value="Unassembled WGS sequence"/>
</dbReference>
<dbReference type="PANTHER" id="PTHR47331:SF1">
    <property type="entry name" value="GAG-LIKE PROTEIN"/>
    <property type="match status" value="1"/>
</dbReference>
<organism evidence="2 3">
    <name type="scientific">Molorchus minor</name>
    <dbReference type="NCBI Taxonomy" id="1323400"/>
    <lineage>
        <taxon>Eukaryota</taxon>
        <taxon>Metazoa</taxon>
        <taxon>Ecdysozoa</taxon>
        <taxon>Arthropoda</taxon>
        <taxon>Hexapoda</taxon>
        <taxon>Insecta</taxon>
        <taxon>Pterygota</taxon>
        <taxon>Neoptera</taxon>
        <taxon>Endopterygota</taxon>
        <taxon>Coleoptera</taxon>
        <taxon>Polyphaga</taxon>
        <taxon>Cucujiformia</taxon>
        <taxon>Chrysomeloidea</taxon>
        <taxon>Cerambycidae</taxon>
        <taxon>Lamiinae</taxon>
        <taxon>Monochamini</taxon>
        <taxon>Molorchus</taxon>
    </lineage>
</organism>